<dbReference type="AlphaFoldDB" id="A0A941DPR6"/>
<organism evidence="1 2">
    <name type="scientific">Virgibacillus salarius</name>
    <dbReference type="NCBI Taxonomy" id="447199"/>
    <lineage>
        <taxon>Bacteria</taxon>
        <taxon>Bacillati</taxon>
        <taxon>Bacillota</taxon>
        <taxon>Bacilli</taxon>
        <taxon>Bacillales</taxon>
        <taxon>Bacillaceae</taxon>
        <taxon>Virgibacillus</taxon>
    </lineage>
</organism>
<reference evidence="1" key="1">
    <citation type="submission" date="2021-04" db="EMBL/GenBank/DDBJ databases">
        <title>Isolation and polyphasic classification of algal microorganism.</title>
        <authorList>
            <person name="Wang S."/>
        </authorList>
    </citation>
    <scope>NUCLEOTIDE SEQUENCE</scope>
    <source>
        <strain evidence="1">720a</strain>
    </source>
</reference>
<gene>
    <name evidence="1" type="ORF">KCX74_01250</name>
</gene>
<dbReference type="NCBIfam" id="NF005994">
    <property type="entry name" value="PRK08118.1"/>
    <property type="match status" value="1"/>
</dbReference>
<accession>A0A941DPR6</accession>
<dbReference type="PANTHER" id="PTHR37816:SF3">
    <property type="entry name" value="MODULATES DNA TOPOLOGY"/>
    <property type="match status" value="1"/>
</dbReference>
<dbReference type="Proteomes" id="UP000675284">
    <property type="component" value="Unassembled WGS sequence"/>
</dbReference>
<evidence type="ECO:0000313" key="1">
    <source>
        <dbReference type="EMBL" id="MBR7794664.1"/>
    </source>
</evidence>
<sequence length="167" mass="19887">MQKVMIIGNGGSGKSTLAKQLGAMLEIPVYHMDALFWKPGWTPIDRDTLIRETKKIMGQDKWIIDGNYNATMEIRMQQADTIIFLHYRTIHCLYGIVKRRIQYRNRTRSDMGKGCPEKLDWEFFNWVRTFNKKKAPTIYHKLSNYQDKHILIFKRRKDLNHFVHTLL</sequence>
<dbReference type="SUPFAM" id="SSF52540">
    <property type="entry name" value="P-loop containing nucleoside triphosphate hydrolases"/>
    <property type="match status" value="1"/>
</dbReference>
<name>A0A941DPR6_9BACI</name>
<keyword evidence="2" id="KW-1185">Reference proteome</keyword>
<dbReference type="InterPro" id="IPR052922">
    <property type="entry name" value="Cytidylate_Kinase-2"/>
</dbReference>
<evidence type="ECO:0000313" key="2">
    <source>
        <dbReference type="Proteomes" id="UP000675284"/>
    </source>
</evidence>
<dbReference type="Gene3D" id="3.40.50.300">
    <property type="entry name" value="P-loop containing nucleotide triphosphate hydrolases"/>
    <property type="match status" value="1"/>
</dbReference>
<dbReference type="RefSeq" id="WP_121604821.1">
    <property type="nucleotide sequence ID" value="NZ_CP115959.1"/>
</dbReference>
<dbReference type="PANTHER" id="PTHR37816">
    <property type="entry name" value="YALI0E33011P"/>
    <property type="match status" value="1"/>
</dbReference>
<dbReference type="EMBL" id="JAGSOT010000002">
    <property type="protein sequence ID" value="MBR7794664.1"/>
    <property type="molecule type" value="Genomic_DNA"/>
</dbReference>
<proteinExistence type="predicted"/>
<dbReference type="InterPro" id="IPR027417">
    <property type="entry name" value="P-loop_NTPase"/>
</dbReference>
<protein>
    <submittedName>
        <fullName evidence="1">DNA topology modulation protein</fullName>
    </submittedName>
</protein>
<comment type="caution">
    <text evidence="1">The sequence shown here is derived from an EMBL/GenBank/DDBJ whole genome shotgun (WGS) entry which is preliminary data.</text>
</comment>